<name>A0ABD0KP39_9CAEN</name>
<evidence type="ECO:0000313" key="3">
    <source>
        <dbReference type="Proteomes" id="UP001519460"/>
    </source>
</evidence>
<evidence type="ECO:0000256" key="1">
    <source>
        <dbReference type="SAM" id="MobiDB-lite"/>
    </source>
</evidence>
<gene>
    <name evidence="2" type="ORF">BaRGS_00020144</name>
</gene>
<sequence>MELSAAERGHHFFCETKLKPTRCINPREALRSGVRKKTSAEARGEGRPSPGDKRQKRGGAGGATGLWFDSPGKNSQTMAREQTFLLSCCTQQI</sequence>
<dbReference type="AlphaFoldDB" id="A0ABD0KP39"/>
<organism evidence="2 3">
    <name type="scientific">Batillaria attramentaria</name>
    <dbReference type="NCBI Taxonomy" id="370345"/>
    <lineage>
        <taxon>Eukaryota</taxon>
        <taxon>Metazoa</taxon>
        <taxon>Spiralia</taxon>
        <taxon>Lophotrochozoa</taxon>
        <taxon>Mollusca</taxon>
        <taxon>Gastropoda</taxon>
        <taxon>Caenogastropoda</taxon>
        <taxon>Sorbeoconcha</taxon>
        <taxon>Cerithioidea</taxon>
        <taxon>Batillariidae</taxon>
        <taxon>Batillaria</taxon>
    </lineage>
</organism>
<feature type="compositionally biased region" description="Basic and acidic residues" evidence="1">
    <location>
        <begin position="38"/>
        <end position="53"/>
    </location>
</feature>
<feature type="region of interest" description="Disordered" evidence="1">
    <location>
        <begin position="26"/>
        <end position="74"/>
    </location>
</feature>
<comment type="caution">
    <text evidence="2">The sequence shown here is derived from an EMBL/GenBank/DDBJ whole genome shotgun (WGS) entry which is preliminary data.</text>
</comment>
<reference evidence="2 3" key="1">
    <citation type="journal article" date="2023" name="Sci. Data">
        <title>Genome assembly of the Korean intertidal mud-creeper Batillaria attramentaria.</title>
        <authorList>
            <person name="Patra A.K."/>
            <person name="Ho P.T."/>
            <person name="Jun S."/>
            <person name="Lee S.J."/>
            <person name="Kim Y."/>
            <person name="Won Y.J."/>
        </authorList>
    </citation>
    <scope>NUCLEOTIDE SEQUENCE [LARGE SCALE GENOMIC DNA]</scope>
    <source>
        <strain evidence="2">Wonlab-2016</strain>
    </source>
</reference>
<protein>
    <submittedName>
        <fullName evidence="2">Uncharacterized protein</fullName>
    </submittedName>
</protein>
<evidence type="ECO:0000313" key="2">
    <source>
        <dbReference type="EMBL" id="KAK7488691.1"/>
    </source>
</evidence>
<keyword evidence="3" id="KW-1185">Reference proteome</keyword>
<accession>A0ABD0KP39</accession>
<dbReference type="EMBL" id="JACVVK020000148">
    <property type="protein sequence ID" value="KAK7488691.1"/>
    <property type="molecule type" value="Genomic_DNA"/>
</dbReference>
<proteinExistence type="predicted"/>
<dbReference type="Proteomes" id="UP001519460">
    <property type="component" value="Unassembled WGS sequence"/>
</dbReference>